<proteinExistence type="predicted"/>
<sequence>MERLSKKVPECTCNLVIATSYALYFLSISPLGLCMIQNTQPSRERILSAFHELMQNKDYYNISVRSIIVQASVGKTTFYRHFNRKLDVFVEVHDAFFEVYLNSFRTQEDWLRCEPHLSLIETAQSAAKKAGRRPTMAYQLGSDWPQAVRMLKLRLSEMIEKKLAHAFPNHAWTLPLAELAGALATLNIDFMSQISSMPMPSQVEQRAKTLQCYIQALVNASL</sequence>
<feature type="domain" description="HTH tetR-type" evidence="4">
    <location>
        <begin position="40"/>
        <end position="100"/>
    </location>
</feature>
<evidence type="ECO:0000256" key="3">
    <source>
        <dbReference type="SAM" id="Phobius"/>
    </source>
</evidence>
<reference evidence="6" key="1">
    <citation type="journal article" date="2019" name="Int. J. Syst. Evol. Microbiol.">
        <title>The Global Catalogue of Microorganisms (GCM) 10K type strain sequencing project: providing services to taxonomists for standard genome sequencing and annotation.</title>
        <authorList>
            <consortium name="The Broad Institute Genomics Platform"/>
            <consortium name="The Broad Institute Genome Sequencing Center for Infectious Disease"/>
            <person name="Wu L."/>
            <person name="Ma J."/>
        </authorList>
    </citation>
    <scope>NUCLEOTIDE SEQUENCE [LARGE SCALE GENOMIC DNA]</scope>
    <source>
        <strain evidence="6">CECT 7398</strain>
    </source>
</reference>
<keyword evidence="6" id="KW-1185">Reference proteome</keyword>
<organism evidence="5 6">
    <name type="scientific">Vibrio ostreicida</name>
    <dbReference type="NCBI Taxonomy" id="526588"/>
    <lineage>
        <taxon>Bacteria</taxon>
        <taxon>Pseudomonadati</taxon>
        <taxon>Pseudomonadota</taxon>
        <taxon>Gammaproteobacteria</taxon>
        <taxon>Vibrionales</taxon>
        <taxon>Vibrionaceae</taxon>
        <taxon>Vibrio</taxon>
    </lineage>
</organism>
<name>A0ABT8BRJ2_9VIBR</name>
<feature type="transmembrane region" description="Helical" evidence="3">
    <location>
        <begin position="12"/>
        <end position="33"/>
    </location>
</feature>
<comment type="caution">
    <text evidence="5">The sequence shown here is derived from an EMBL/GenBank/DDBJ whole genome shotgun (WGS) entry which is preliminary data.</text>
</comment>
<dbReference type="PROSITE" id="PS50977">
    <property type="entry name" value="HTH_TETR_2"/>
    <property type="match status" value="1"/>
</dbReference>
<evidence type="ECO:0000259" key="4">
    <source>
        <dbReference type="PROSITE" id="PS50977"/>
    </source>
</evidence>
<dbReference type="SUPFAM" id="SSF46689">
    <property type="entry name" value="Homeodomain-like"/>
    <property type="match status" value="1"/>
</dbReference>
<dbReference type="EMBL" id="JAUFQC010000001">
    <property type="protein sequence ID" value="MDN3609556.1"/>
    <property type="molecule type" value="Genomic_DNA"/>
</dbReference>
<protein>
    <submittedName>
        <fullName evidence="5">TetR/AcrR family transcriptional regulator</fullName>
    </submittedName>
</protein>
<accession>A0ABT8BRJ2</accession>
<dbReference type="Pfam" id="PF00440">
    <property type="entry name" value="TetR_N"/>
    <property type="match status" value="1"/>
</dbReference>
<dbReference type="InterPro" id="IPR009057">
    <property type="entry name" value="Homeodomain-like_sf"/>
</dbReference>
<keyword evidence="3" id="KW-1133">Transmembrane helix</keyword>
<dbReference type="Gene3D" id="1.10.357.10">
    <property type="entry name" value="Tetracycline Repressor, domain 2"/>
    <property type="match status" value="1"/>
</dbReference>
<dbReference type="InterPro" id="IPR001647">
    <property type="entry name" value="HTH_TetR"/>
</dbReference>
<keyword evidence="1 2" id="KW-0238">DNA-binding</keyword>
<gene>
    <name evidence="5" type="ORF">QWZ16_07555</name>
</gene>
<evidence type="ECO:0000313" key="5">
    <source>
        <dbReference type="EMBL" id="MDN3609556.1"/>
    </source>
</evidence>
<keyword evidence="3" id="KW-0472">Membrane</keyword>
<keyword evidence="3" id="KW-0812">Transmembrane</keyword>
<evidence type="ECO:0000313" key="6">
    <source>
        <dbReference type="Proteomes" id="UP001238540"/>
    </source>
</evidence>
<dbReference type="RefSeq" id="WP_290311335.1">
    <property type="nucleotide sequence ID" value="NZ_JAUFQC010000001.1"/>
</dbReference>
<evidence type="ECO:0000256" key="2">
    <source>
        <dbReference type="PROSITE-ProRule" id="PRU00335"/>
    </source>
</evidence>
<feature type="DNA-binding region" description="H-T-H motif" evidence="2">
    <location>
        <begin position="63"/>
        <end position="82"/>
    </location>
</feature>
<evidence type="ECO:0000256" key="1">
    <source>
        <dbReference type="ARBA" id="ARBA00023125"/>
    </source>
</evidence>
<dbReference type="Proteomes" id="UP001238540">
    <property type="component" value="Unassembled WGS sequence"/>
</dbReference>